<dbReference type="PANTHER" id="PTHR43861:SF1">
    <property type="entry name" value="TRANS-ACONITATE 2-METHYLTRANSFERASE"/>
    <property type="match status" value="1"/>
</dbReference>
<dbReference type="Gene3D" id="1.25.40.10">
    <property type="entry name" value="Tetratricopeptide repeat domain"/>
    <property type="match status" value="1"/>
</dbReference>
<dbReference type="CDD" id="cd02440">
    <property type="entry name" value="AdoMet_MTases"/>
    <property type="match status" value="1"/>
</dbReference>
<accession>A0A1N7M714</accession>
<dbReference type="EMBL" id="FTOE01000005">
    <property type="protein sequence ID" value="SIS81870.1"/>
    <property type="molecule type" value="Genomic_DNA"/>
</dbReference>
<sequence length="467" mass="51906">MKHTEQFISKAITLLNQGKIGQAKLICKKIMSLTPLHYQANLLAGVMALNTQDYSLAEKHLSTANLAAKTVHDKAQALNNLSLALTYQQRLIEALSSIDKAIELKQQQPLFYCNRANIYEQLSRWSDMKHDLLTALSLSSNEIPDAYISLAIAMRHLDDEGHALTLLEQHPDATDQDWLNEWALLCGLNQQLKKVEQHFIPASASTPAFANISEDSLIALGDYAVEQNYADLARSLYLIAQQVLPEHPVIMHQLNALQGIASAQAPREYIESLYDSCATQFEQRLVSQLHYQLPAQLVDKLLPFMPTTPMTIIDLGCGTGLLGKALPPHVKITSLTGIDLSSQMLKETAKTQRYQRLIHGDLLENLNSTDGANLITATDVLIYIGDLTALFKKTYQALKQDGLFAFSIESCDSQWQLSSSGRYQHSHGFIQSLARDCGFVMLHSSACQLRLEKNLPVVGEIVILQKA</sequence>
<dbReference type="SUPFAM" id="SSF48452">
    <property type="entry name" value="TPR-like"/>
    <property type="match status" value="1"/>
</dbReference>
<dbReference type="Gene3D" id="3.40.50.150">
    <property type="entry name" value="Vaccinia Virus protein VP39"/>
    <property type="match status" value="1"/>
</dbReference>
<dbReference type="InterPro" id="IPR019734">
    <property type="entry name" value="TPR_rpt"/>
</dbReference>
<feature type="domain" description="Methyltransferase type 12" evidence="1">
    <location>
        <begin position="313"/>
        <end position="404"/>
    </location>
</feature>
<dbReference type="InterPro" id="IPR011990">
    <property type="entry name" value="TPR-like_helical_dom_sf"/>
</dbReference>
<dbReference type="Proteomes" id="UP000185999">
    <property type="component" value="Unassembled WGS sequence"/>
</dbReference>
<protein>
    <submittedName>
        <fullName evidence="2">Predicted methyltransferase, contains TPR repeat</fullName>
    </submittedName>
</protein>
<gene>
    <name evidence="2" type="ORF">SAMN05421760_105226</name>
</gene>
<dbReference type="Pfam" id="PF08242">
    <property type="entry name" value="Methyltransf_12"/>
    <property type="match status" value="1"/>
</dbReference>
<name>A0A1N7M714_9GAMM</name>
<dbReference type="SMART" id="SM00028">
    <property type="entry name" value="TPR"/>
    <property type="match status" value="3"/>
</dbReference>
<dbReference type="InterPro" id="IPR029063">
    <property type="entry name" value="SAM-dependent_MTases_sf"/>
</dbReference>
<dbReference type="OrthoDB" id="9809392at2"/>
<proteinExistence type="predicted"/>
<keyword evidence="2" id="KW-0808">Transferase</keyword>
<keyword evidence="3" id="KW-1185">Reference proteome</keyword>
<dbReference type="SUPFAM" id="SSF53335">
    <property type="entry name" value="S-adenosyl-L-methionine-dependent methyltransferases"/>
    <property type="match status" value="1"/>
</dbReference>
<keyword evidence="2" id="KW-0489">Methyltransferase</keyword>
<evidence type="ECO:0000259" key="1">
    <source>
        <dbReference type="Pfam" id="PF08242"/>
    </source>
</evidence>
<reference evidence="3" key="1">
    <citation type="submission" date="2017-01" db="EMBL/GenBank/DDBJ databases">
        <authorList>
            <person name="Varghese N."/>
            <person name="Submissions S."/>
        </authorList>
    </citation>
    <scope>NUCLEOTIDE SEQUENCE [LARGE SCALE GENOMIC DNA]</scope>
    <source>
        <strain evidence="3">DSM 22306</strain>
    </source>
</reference>
<organism evidence="2 3">
    <name type="scientific">Neptunomonas antarctica</name>
    <dbReference type="NCBI Taxonomy" id="619304"/>
    <lineage>
        <taxon>Bacteria</taxon>
        <taxon>Pseudomonadati</taxon>
        <taxon>Pseudomonadota</taxon>
        <taxon>Gammaproteobacteria</taxon>
        <taxon>Oceanospirillales</taxon>
        <taxon>Oceanospirillaceae</taxon>
        <taxon>Neptunomonas</taxon>
    </lineage>
</organism>
<dbReference type="GO" id="GO:0032259">
    <property type="term" value="P:methylation"/>
    <property type="evidence" value="ECO:0007669"/>
    <property type="project" value="UniProtKB-KW"/>
</dbReference>
<dbReference type="GO" id="GO:0008168">
    <property type="term" value="F:methyltransferase activity"/>
    <property type="evidence" value="ECO:0007669"/>
    <property type="project" value="UniProtKB-KW"/>
</dbReference>
<dbReference type="STRING" id="619304.SAMN05421760_105226"/>
<evidence type="ECO:0000313" key="3">
    <source>
        <dbReference type="Proteomes" id="UP000185999"/>
    </source>
</evidence>
<dbReference type="RefSeq" id="WP_143773542.1">
    <property type="nucleotide sequence ID" value="NZ_FTOE01000005.1"/>
</dbReference>
<dbReference type="PANTHER" id="PTHR43861">
    <property type="entry name" value="TRANS-ACONITATE 2-METHYLTRANSFERASE-RELATED"/>
    <property type="match status" value="1"/>
</dbReference>
<dbReference type="AlphaFoldDB" id="A0A1N7M714"/>
<evidence type="ECO:0000313" key="2">
    <source>
        <dbReference type="EMBL" id="SIS81870.1"/>
    </source>
</evidence>
<dbReference type="InterPro" id="IPR013217">
    <property type="entry name" value="Methyltransf_12"/>
</dbReference>